<evidence type="ECO:0000256" key="1">
    <source>
        <dbReference type="SAM" id="MobiDB-lite"/>
    </source>
</evidence>
<comment type="caution">
    <text evidence="2">The sequence shown here is derived from an EMBL/GenBank/DDBJ whole genome shotgun (WGS) entry which is preliminary data.</text>
</comment>
<feature type="region of interest" description="Disordered" evidence="1">
    <location>
        <begin position="1"/>
        <end position="173"/>
    </location>
</feature>
<feature type="compositionally biased region" description="Acidic residues" evidence="1">
    <location>
        <begin position="330"/>
        <end position="342"/>
    </location>
</feature>
<dbReference type="AlphaFoldDB" id="A0A9P1GRM7"/>
<dbReference type="Proteomes" id="UP001152797">
    <property type="component" value="Unassembled WGS sequence"/>
</dbReference>
<feature type="compositionally biased region" description="Basic and acidic residues" evidence="1">
    <location>
        <begin position="33"/>
        <end position="46"/>
    </location>
</feature>
<evidence type="ECO:0000313" key="3">
    <source>
        <dbReference type="EMBL" id="CAL1173344.1"/>
    </source>
</evidence>
<dbReference type="EMBL" id="CAMXCT030006782">
    <property type="protein sequence ID" value="CAL4807281.1"/>
    <property type="molecule type" value="Genomic_DNA"/>
</dbReference>
<name>A0A9P1GRM7_9DINO</name>
<feature type="compositionally biased region" description="Low complexity" evidence="1">
    <location>
        <begin position="47"/>
        <end position="65"/>
    </location>
</feature>
<evidence type="ECO:0000313" key="4">
    <source>
        <dbReference type="Proteomes" id="UP001152797"/>
    </source>
</evidence>
<feature type="region of interest" description="Disordered" evidence="1">
    <location>
        <begin position="302"/>
        <end position="343"/>
    </location>
</feature>
<feature type="compositionally biased region" description="Basic and acidic residues" evidence="1">
    <location>
        <begin position="93"/>
        <end position="106"/>
    </location>
</feature>
<dbReference type="EMBL" id="CAMXCT020006782">
    <property type="protein sequence ID" value="CAL1173344.1"/>
    <property type="molecule type" value="Genomic_DNA"/>
</dbReference>
<proteinExistence type="predicted"/>
<organism evidence="2">
    <name type="scientific">Cladocopium goreaui</name>
    <dbReference type="NCBI Taxonomy" id="2562237"/>
    <lineage>
        <taxon>Eukaryota</taxon>
        <taxon>Sar</taxon>
        <taxon>Alveolata</taxon>
        <taxon>Dinophyceae</taxon>
        <taxon>Suessiales</taxon>
        <taxon>Symbiodiniaceae</taxon>
        <taxon>Cladocopium</taxon>
    </lineage>
</organism>
<feature type="compositionally biased region" description="Low complexity" evidence="1">
    <location>
        <begin position="1"/>
        <end position="24"/>
    </location>
</feature>
<evidence type="ECO:0000313" key="2">
    <source>
        <dbReference type="EMBL" id="CAI4019969.1"/>
    </source>
</evidence>
<protein>
    <submittedName>
        <fullName evidence="2">Uncharacterized protein</fullName>
    </submittedName>
</protein>
<gene>
    <name evidence="2" type="ORF">C1SCF055_LOCUS44425</name>
</gene>
<dbReference type="EMBL" id="CAMXCT010006782">
    <property type="protein sequence ID" value="CAI4019969.1"/>
    <property type="molecule type" value="Genomic_DNA"/>
</dbReference>
<feature type="compositionally biased region" description="Pro residues" evidence="1">
    <location>
        <begin position="66"/>
        <end position="78"/>
    </location>
</feature>
<accession>A0A9P1GRM7</accession>
<sequence length="450" mass="50165">MKKQVAKATSADAAAGNAGPTDDTQPATEEELAQAKDSSKTKENKNKPVPAARKAAAAKTRAAPKSPEPSPLKSPNPQPLKRLKGKQPPNESKIIEELQEANRKMALELQQLKENTKRVDNFKTPPPKVSAPSPEKGSPTPVSQTAQGSKGDPKAKKVIMPPGDRPPPATEGAKLNRLRRLCEVKPSGKCQVPASVHERWKHGSKEDKEAMIEELEKVNWSKDMFISRITKVISQNKKLSRRKKRGWFTKEEMAKTLGWSTSYIKCAVDFCEKTGNDRLCKRDRYNKKLKRYYVVYQEEEEDLSEDEEQRRHDANGQEVEFLRIGNPRDDDTEEDDDDDDEKEANAKVVNHGQKELQRFSTFTSSLLSRSSKLSELIGQLESELGDKNPESSEGKRVAKSVQGLEQAIETLDAQFQACELVKIDVGGLSNKNLPEPDQKVSLGGTIFPEI</sequence>
<reference evidence="3" key="2">
    <citation type="submission" date="2024-04" db="EMBL/GenBank/DDBJ databases">
        <authorList>
            <person name="Chen Y."/>
            <person name="Shah S."/>
            <person name="Dougan E. K."/>
            <person name="Thang M."/>
            <person name="Chan C."/>
        </authorList>
    </citation>
    <scope>NUCLEOTIDE SEQUENCE [LARGE SCALE GENOMIC DNA]</scope>
</reference>
<keyword evidence="4" id="KW-1185">Reference proteome</keyword>
<reference evidence="2" key="1">
    <citation type="submission" date="2022-10" db="EMBL/GenBank/DDBJ databases">
        <authorList>
            <person name="Chen Y."/>
            <person name="Dougan E. K."/>
            <person name="Chan C."/>
            <person name="Rhodes N."/>
            <person name="Thang M."/>
        </authorList>
    </citation>
    <scope>NUCLEOTIDE SEQUENCE</scope>
</reference>